<dbReference type="Proteomes" id="UP000183832">
    <property type="component" value="Unassembled WGS sequence"/>
</dbReference>
<dbReference type="AlphaFoldDB" id="A0A1J1HN19"/>
<reference evidence="1 2" key="1">
    <citation type="submission" date="2015-04" db="EMBL/GenBank/DDBJ databases">
        <authorList>
            <person name="Syromyatnikov M.Y."/>
            <person name="Popov V.N."/>
        </authorList>
    </citation>
    <scope>NUCLEOTIDE SEQUENCE [LARGE SCALE GENOMIC DNA]</scope>
</reference>
<proteinExistence type="predicted"/>
<gene>
    <name evidence="1" type="ORF">CLUMA_CG001649</name>
</gene>
<dbReference type="EMBL" id="CVRI01000006">
    <property type="protein sequence ID" value="CRK87862.1"/>
    <property type="molecule type" value="Genomic_DNA"/>
</dbReference>
<keyword evidence="2" id="KW-1185">Reference proteome</keyword>
<protein>
    <submittedName>
        <fullName evidence="1">CLUMA_CG001649, isoform A</fullName>
    </submittedName>
</protein>
<accession>A0A1J1HN19</accession>
<name>A0A1J1HN19_9DIPT</name>
<organism evidence="1 2">
    <name type="scientific">Clunio marinus</name>
    <dbReference type="NCBI Taxonomy" id="568069"/>
    <lineage>
        <taxon>Eukaryota</taxon>
        <taxon>Metazoa</taxon>
        <taxon>Ecdysozoa</taxon>
        <taxon>Arthropoda</taxon>
        <taxon>Hexapoda</taxon>
        <taxon>Insecta</taxon>
        <taxon>Pterygota</taxon>
        <taxon>Neoptera</taxon>
        <taxon>Endopterygota</taxon>
        <taxon>Diptera</taxon>
        <taxon>Nematocera</taxon>
        <taxon>Chironomoidea</taxon>
        <taxon>Chironomidae</taxon>
        <taxon>Clunio</taxon>
    </lineage>
</organism>
<sequence length="90" mass="9977">MKSYVLNTHDQTCLHSIICKTYFITSASVFERKAYCLSIYLCRDTSSCRNNLAPAVSLAVKKGSLKCVALAFYPNCFDVSFPSLSDFSNG</sequence>
<evidence type="ECO:0000313" key="1">
    <source>
        <dbReference type="EMBL" id="CRK87862.1"/>
    </source>
</evidence>
<evidence type="ECO:0000313" key="2">
    <source>
        <dbReference type="Proteomes" id="UP000183832"/>
    </source>
</evidence>